<dbReference type="AlphaFoldDB" id="A0A382S323"/>
<protein>
    <submittedName>
        <fullName evidence="1">Uncharacterized protein</fullName>
    </submittedName>
</protein>
<reference evidence="1" key="1">
    <citation type="submission" date="2018-05" db="EMBL/GenBank/DDBJ databases">
        <authorList>
            <person name="Lanie J.A."/>
            <person name="Ng W.-L."/>
            <person name="Kazmierczak K.M."/>
            <person name="Andrzejewski T.M."/>
            <person name="Davidsen T.M."/>
            <person name="Wayne K.J."/>
            <person name="Tettelin H."/>
            <person name="Glass J.I."/>
            <person name="Rusch D."/>
            <person name="Podicherti R."/>
            <person name="Tsui H.-C.T."/>
            <person name="Winkler M.E."/>
        </authorList>
    </citation>
    <scope>NUCLEOTIDE SEQUENCE</scope>
</reference>
<dbReference type="EMBL" id="UINC01126078">
    <property type="protein sequence ID" value="SVD04334.1"/>
    <property type="molecule type" value="Genomic_DNA"/>
</dbReference>
<sequence length="91" mass="10194">VKKNVYGAIFLSLSFISCSDNLSTNESLPLDEEENSLYTDLIWEEATPSDVGVDPGFLEDAFTYALADETYTQAVIAIKDEKLIYEQYRGV</sequence>
<gene>
    <name evidence="1" type="ORF">METZ01_LOCUS357188</name>
</gene>
<proteinExistence type="predicted"/>
<feature type="non-terminal residue" evidence="1">
    <location>
        <position position="91"/>
    </location>
</feature>
<accession>A0A382S323</accession>
<feature type="non-terminal residue" evidence="1">
    <location>
        <position position="1"/>
    </location>
</feature>
<organism evidence="1">
    <name type="scientific">marine metagenome</name>
    <dbReference type="NCBI Taxonomy" id="408172"/>
    <lineage>
        <taxon>unclassified sequences</taxon>
        <taxon>metagenomes</taxon>
        <taxon>ecological metagenomes</taxon>
    </lineage>
</organism>
<evidence type="ECO:0000313" key="1">
    <source>
        <dbReference type="EMBL" id="SVD04334.1"/>
    </source>
</evidence>
<name>A0A382S323_9ZZZZ</name>